<reference evidence="1 2" key="2">
    <citation type="journal article" date="2018" name="New Phytol.">
        <title>High intraspecific genome diversity in the model arbuscular mycorrhizal symbiont Rhizophagus irregularis.</title>
        <authorList>
            <person name="Chen E.C.H."/>
            <person name="Morin E."/>
            <person name="Beaudet D."/>
            <person name="Noel J."/>
            <person name="Yildirir G."/>
            <person name="Ndikumana S."/>
            <person name="Charron P."/>
            <person name="St-Onge C."/>
            <person name="Giorgi J."/>
            <person name="Kruger M."/>
            <person name="Marton T."/>
            <person name="Ropars J."/>
            <person name="Grigoriev I.V."/>
            <person name="Hainaut M."/>
            <person name="Henrissat B."/>
            <person name="Roux C."/>
            <person name="Martin F."/>
            <person name="Corradi N."/>
        </authorList>
    </citation>
    <scope>NUCLEOTIDE SEQUENCE [LARGE SCALE GENOMIC DNA]</scope>
    <source>
        <strain evidence="1 2">DAOM 197198</strain>
    </source>
</reference>
<dbReference type="EMBL" id="AUPC02000218">
    <property type="protein sequence ID" value="POG65289.1"/>
    <property type="molecule type" value="Genomic_DNA"/>
</dbReference>
<proteinExistence type="predicted"/>
<accession>A0A2P4PIS5</accession>
<dbReference type="AlphaFoldDB" id="A0A2P4PIS5"/>
<dbReference type="Proteomes" id="UP000018888">
    <property type="component" value="Unassembled WGS sequence"/>
</dbReference>
<gene>
    <name evidence="1" type="ORF">GLOIN_2v1781928</name>
</gene>
<evidence type="ECO:0000313" key="1">
    <source>
        <dbReference type="EMBL" id="POG65289.1"/>
    </source>
</evidence>
<dbReference type="GO" id="GO:0008270">
    <property type="term" value="F:zinc ion binding"/>
    <property type="evidence" value="ECO:0007669"/>
    <property type="project" value="InterPro"/>
</dbReference>
<evidence type="ECO:0000313" key="2">
    <source>
        <dbReference type="Proteomes" id="UP000018888"/>
    </source>
</evidence>
<protein>
    <recommendedName>
        <fullName evidence="3">CCHC-type domain-containing protein</fullName>
    </recommendedName>
</protein>
<keyword evidence="2" id="KW-1185">Reference proteome</keyword>
<dbReference type="VEuPathDB" id="FungiDB:RhiirFUN_020853"/>
<comment type="caution">
    <text evidence="1">The sequence shown here is derived from an EMBL/GenBank/DDBJ whole genome shotgun (WGS) entry which is preliminary data.</text>
</comment>
<sequence>MDRRRLKKNSRTMDKKKRRAQAANYLIENNDKYIQSAVKEKTMSIHIYETWWCSSAHLLHDQIDPTVKKLRKKPRILKIKRVQRCKTITSMLPVDTPNWCLTDEALKRFNHSTNEIPIYDYNTDQDEEIQTKIDENQRTNEDYITYAKNPNITKRKGRSPKRLQSNVEKSLIKNKHVLRNSLQINVYNDENAENVEGSSKGCRCERCKQYGHYITTCPSVS</sequence>
<name>A0A2P4PIS5_RHIID</name>
<reference evidence="1 2" key="1">
    <citation type="journal article" date="2013" name="Proc. Natl. Acad. Sci. U.S.A.">
        <title>Genome of an arbuscular mycorrhizal fungus provides insight into the oldest plant symbiosis.</title>
        <authorList>
            <person name="Tisserant E."/>
            <person name="Malbreil M."/>
            <person name="Kuo A."/>
            <person name="Kohler A."/>
            <person name="Symeonidi A."/>
            <person name="Balestrini R."/>
            <person name="Charron P."/>
            <person name="Duensing N."/>
            <person name="Frei Dit Frey N."/>
            <person name="Gianinazzi-Pearson V."/>
            <person name="Gilbert L.B."/>
            <person name="Handa Y."/>
            <person name="Herr J.R."/>
            <person name="Hijri M."/>
            <person name="Koul R."/>
            <person name="Kawaguchi M."/>
            <person name="Krajinski F."/>
            <person name="Lammers P.J."/>
            <person name="Masclaux F.G."/>
            <person name="Murat C."/>
            <person name="Morin E."/>
            <person name="Ndikumana S."/>
            <person name="Pagni M."/>
            <person name="Petitpierre D."/>
            <person name="Requena N."/>
            <person name="Rosikiewicz P."/>
            <person name="Riley R."/>
            <person name="Saito K."/>
            <person name="San Clemente H."/>
            <person name="Shapiro H."/>
            <person name="van Tuinen D."/>
            <person name="Becard G."/>
            <person name="Bonfante P."/>
            <person name="Paszkowski U."/>
            <person name="Shachar-Hill Y.Y."/>
            <person name="Tuskan G.A."/>
            <person name="Young P.W."/>
            <person name="Sanders I.R."/>
            <person name="Henrissat B."/>
            <person name="Rensing S.A."/>
            <person name="Grigoriev I.V."/>
            <person name="Corradi N."/>
            <person name="Roux C."/>
            <person name="Martin F."/>
        </authorList>
    </citation>
    <scope>NUCLEOTIDE SEQUENCE [LARGE SCALE GENOMIC DNA]</scope>
    <source>
        <strain evidence="1 2">DAOM 197198</strain>
    </source>
</reference>
<dbReference type="InterPro" id="IPR036875">
    <property type="entry name" value="Znf_CCHC_sf"/>
</dbReference>
<dbReference type="SUPFAM" id="SSF57756">
    <property type="entry name" value="Retrovirus zinc finger-like domains"/>
    <property type="match status" value="1"/>
</dbReference>
<dbReference type="GO" id="GO:0003676">
    <property type="term" value="F:nucleic acid binding"/>
    <property type="evidence" value="ECO:0007669"/>
    <property type="project" value="InterPro"/>
</dbReference>
<evidence type="ECO:0008006" key="3">
    <source>
        <dbReference type="Google" id="ProtNLM"/>
    </source>
</evidence>
<organism evidence="1 2">
    <name type="scientific">Rhizophagus irregularis (strain DAOM 181602 / DAOM 197198 / MUCL 43194)</name>
    <name type="common">Arbuscular mycorrhizal fungus</name>
    <name type="synonym">Glomus intraradices</name>
    <dbReference type="NCBI Taxonomy" id="747089"/>
    <lineage>
        <taxon>Eukaryota</taxon>
        <taxon>Fungi</taxon>
        <taxon>Fungi incertae sedis</taxon>
        <taxon>Mucoromycota</taxon>
        <taxon>Glomeromycotina</taxon>
        <taxon>Glomeromycetes</taxon>
        <taxon>Glomerales</taxon>
        <taxon>Glomeraceae</taxon>
        <taxon>Rhizophagus</taxon>
    </lineage>
</organism>